<accession>B8CXS5</accession>
<evidence type="ECO:0000259" key="8">
    <source>
        <dbReference type="PROSITE" id="PS50850"/>
    </source>
</evidence>
<dbReference type="AlphaFoldDB" id="B8CXS5"/>
<evidence type="ECO:0000256" key="2">
    <source>
        <dbReference type="ARBA" id="ARBA00008335"/>
    </source>
</evidence>
<dbReference type="GO" id="GO:0022857">
    <property type="term" value="F:transmembrane transporter activity"/>
    <property type="evidence" value="ECO:0007669"/>
    <property type="project" value="InterPro"/>
</dbReference>
<feature type="transmembrane region" description="Helical" evidence="7">
    <location>
        <begin position="63"/>
        <end position="83"/>
    </location>
</feature>
<protein>
    <submittedName>
        <fullName evidence="9">Major facilitator superfamily MFS_1</fullName>
    </submittedName>
</protein>
<evidence type="ECO:0000256" key="6">
    <source>
        <dbReference type="ARBA" id="ARBA00023136"/>
    </source>
</evidence>
<keyword evidence="3" id="KW-0813">Transport</keyword>
<dbReference type="RefSeq" id="WP_012636278.1">
    <property type="nucleotide sequence ID" value="NC_011899.1"/>
</dbReference>
<feature type="transmembrane region" description="Helical" evidence="7">
    <location>
        <begin position="95"/>
        <end position="115"/>
    </location>
</feature>
<feature type="transmembrane region" description="Helical" evidence="7">
    <location>
        <begin position="121"/>
        <end position="142"/>
    </location>
</feature>
<evidence type="ECO:0000313" key="10">
    <source>
        <dbReference type="Proteomes" id="UP000000719"/>
    </source>
</evidence>
<gene>
    <name evidence="9" type="ordered locus">Hore_13440</name>
</gene>
<name>B8CXS5_HALOH</name>
<proteinExistence type="inferred from homology"/>
<dbReference type="eggNOG" id="COG0738">
    <property type="taxonomic scope" value="Bacteria"/>
</dbReference>
<dbReference type="Gene3D" id="1.20.1250.20">
    <property type="entry name" value="MFS general substrate transporter like domains"/>
    <property type="match status" value="2"/>
</dbReference>
<dbReference type="GO" id="GO:0005886">
    <property type="term" value="C:plasma membrane"/>
    <property type="evidence" value="ECO:0007669"/>
    <property type="project" value="UniProtKB-SubCell"/>
</dbReference>
<feature type="transmembrane region" description="Helical" evidence="7">
    <location>
        <begin position="185"/>
        <end position="208"/>
    </location>
</feature>
<feature type="transmembrane region" description="Helical" evidence="7">
    <location>
        <begin position="240"/>
        <end position="264"/>
    </location>
</feature>
<dbReference type="InterPro" id="IPR051788">
    <property type="entry name" value="MFS_Transporter"/>
</dbReference>
<dbReference type="KEGG" id="hor:Hore_13440"/>
<dbReference type="Pfam" id="PF07690">
    <property type="entry name" value="MFS_1"/>
    <property type="match status" value="1"/>
</dbReference>
<evidence type="ECO:0000256" key="4">
    <source>
        <dbReference type="ARBA" id="ARBA00022692"/>
    </source>
</evidence>
<dbReference type="PROSITE" id="PS50850">
    <property type="entry name" value="MFS"/>
    <property type="match status" value="1"/>
</dbReference>
<feature type="transmembrane region" description="Helical" evidence="7">
    <location>
        <begin position="34"/>
        <end position="57"/>
    </location>
</feature>
<dbReference type="Proteomes" id="UP000000719">
    <property type="component" value="Chromosome"/>
</dbReference>
<dbReference type="HOGENOM" id="CLU_021993_2_0_9"/>
<feature type="transmembrane region" description="Helical" evidence="7">
    <location>
        <begin position="284"/>
        <end position="301"/>
    </location>
</feature>
<feature type="domain" description="Major facilitator superfamily (MFS) profile" evidence="8">
    <location>
        <begin position="34"/>
        <end position="422"/>
    </location>
</feature>
<keyword evidence="10" id="KW-1185">Reference proteome</keyword>
<feature type="transmembrane region" description="Helical" evidence="7">
    <location>
        <begin position="371"/>
        <end position="390"/>
    </location>
</feature>
<comment type="subcellular location">
    <subcellularLocation>
        <location evidence="1">Cell membrane</location>
        <topology evidence="1">Multi-pass membrane protein</topology>
    </subcellularLocation>
</comment>
<evidence type="ECO:0000256" key="1">
    <source>
        <dbReference type="ARBA" id="ARBA00004651"/>
    </source>
</evidence>
<dbReference type="InterPro" id="IPR020846">
    <property type="entry name" value="MFS_dom"/>
</dbReference>
<dbReference type="InterPro" id="IPR011701">
    <property type="entry name" value="MFS"/>
</dbReference>
<keyword evidence="6 7" id="KW-0472">Membrane</keyword>
<dbReference type="SUPFAM" id="SSF103473">
    <property type="entry name" value="MFS general substrate transporter"/>
    <property type="match status" value="1"/>
</dbReference>
<evidence type="ECO:0000256" key="3">
    <source>
        <dbReference type="ARBA" id="ARBA00022448"/>
    </source>
</evidence>
<keyword evidence="4 7" id="KW-0812">Transmembrane</keyword>
<reference evidence="9 10" key="1">
    <citation type="journal article" date="2009" name="PLoS ONE">
        <title>Genome analysis of the anaerobic thermohalophilic bacterium Halothermothrix orenii.</title>
        <authorList>
            <person name="Mavromatis K."/>
            <person name="Ivanova N."/>
            <person name="Anderson I."/>
            <person name="Lykidis A."/>
            <person name="Hooper S.D."/>
            <person name="Sun H."/>
            <person name="Kunin V."/>
            <person name="Lapidus A."/>
            <person name="Hugenholtz P."/>
            <person name="Patel B."/>
            <person name="Kyrpides N.C."/>
        </authorList>
    </citation>
    <scope>NUCLEOTIDE SEQUENCE [LARGE SCALE GENOMIC DNA]</scope>
    <source>
        <strain evidence="10">H 168 / OCM 544 / DSM 9562</strain>
    </source>
</reference>
<dbReference type="EMBL" id="CP001098">
    <property type="protein sequence ID" value="ACL70094.1"/>
    <property type="molecule type" value="Genomic_DNA"/>
</dbReference>
<dbReference type="PANTHER" id="PTHR23514">
    <property type="entry name" value="BYPASS OF STOP CODON PROTEIN 6"/>
    <property type="match status" value="1"/>
</dbReference>
<organism evidence="9 10">
    <name type="scientific">Halothermothrix orenii (strain H 168 / OCM 544 / DSM 9562)</name>
    <dbReference type="NCBI Taxonomy" id="373903"/>
    <lineage>
        <taxon>Bacteria</taxon>
        <taxon>Bacillati</taxon>
        <taxon>Bacillota</taxon>
        <taxon>Clostridia</taxon>
        <taxon>Halanaerobiales</taxon>
        <taxon>Halothermotrichaceae</taxon>
        <taxon>Halothermothrix</taxon>
    </lineage>
</organism>
<comment type="similarity">
    <text evidence="2">Belongs to the major facilitator superfamily.</text>
</comment>
<evidence type="ECO:0000313" key="9">
    <source>
        <dbReference type="EMBL" id="ACL70094.1"/>
    </source>
</evidence>
<dbReference type="STRING" id="373903.Hore_13440"/>
<keyword evidence="5 7" id="KW-1133">Transmembrane helix</keyword>
<feature type="transmembrane region" description="Helical" evidence="7">
    <location>
        <begin position="396"/>
        <end position="418"/>
    </location>
</feature>
<sequence>MIIPKNNERDDYYFMEKRLRTNFNSQRKKSNIGLILLIYIAFISLGLPDGLLGVAWPDMRSSFGLPLDALGIITIAFTSGYLISSFFNGVLIKKMGVAGLLATSCFATGLALVGYTLVPVWWLLPILAVLAGLGAGAIDAGLNTYVEENYGESLMQWLHASFGIGVTLGPIIMSTGLSLTGTWRTGYIVVGVAQLLLAATFLLTISMWEKQERNKESKSKRKSGNKMSSKVSLTQTLKHLPAWLSIGLFFIYTGIELSVGHWSYTLFTESRCISPELAGLWVGGYWGSFTVGRILAGFLSFRIKSKKLVELGGLLALGGSLLLCLNIEHWFYLLGIVLIGIAIAPIFPALVSSTSDRVGKEHTSNTIGMQIAAAGLGGALLPGLAGVLAQNISLEVIPIFIVCLFLMFLLLHRVILYIKMSTTNN</sequence>
<evidence type="ECO:0000256" key="5">
    <source>
        <dbReference type="ARBA" id="ARBA00022989"/>
    </source>
</evidence>
<dbReference type="InterPro" id="IPR036259">
    <property type="entry name" value="MFS_trans_sf"/>
</dbReference>
<feature type="transmembrane region" description="Helical" evidence="7">
    <location>
        <begin position="331"/>
        <end position="351"/>
    </location>
</feature>
<feature type="transmembrane region" description="Helical" evidence="7">
    <location>
        <begin position="154"/>
        <end position="173"/>
    </location>
</feature>
<evidence type="ECO:0000256" key="7">
    <source>
        <dbReference type="SAM" id="Phobius"/>
    </source>
</evidence>
<dbReference type="PANTHER" id="PTHR23514:SF3">
    <property type="entry name" value="BYPASS OF STOP CODON PROTEIN 6"/>
    <property type="match status" value="1"/>
</dbReference>